<evidence type="ECO:0000256" key="9">
    <source>
        <dbReference type="ARBA" id="ARBA00023170"/>
    </source>
</evidence>
<dbReference type="PROSITE" id="PS52016">
    <property type="entry name" value="TONB_DEPENDENT_REC_3"/>
    <property type="match status" value="1"/>
</dbReference>
<evidence type="ECO:0000256" key="4">
    <source>
        <dbReference type="ARBA" id="ARBA00022452"/>
    </source>
</evidence>
<feature type="domain" description="TonB-dependent receptor-like beta-barrel" evidence="14">
    <location>
        <begin position="201"/>
        <end position="676"/>
    </location>
</feature>
<dbReference type="Pfam" id="PF07715">
    <property type="entry name" value="Plug"/>
    <property type="match status" value="1"/>
</dbReference>
<dbReference type="SUPFAM" id="SSF56935">
    <property type="entry name" value="Porins"/>
    <property type="match status" value="1"/>
</dbReference>
<protein>
    <submittedName>
        <fullName evidence="16">Iron complex outermembrane receptor protein</fullName>
    </submittedName>
</protein>
<evidence type="ECO:0000256" key="12">
    <source>
        <dbReference type="RuleBase" id="RU003357"/>
    </source>
</evidence>
<evidence type="ECO:0000256" key="7">
    <source>
        <dbReference type="ARBA" id="ARBA00023077"/>
    </source>
</evidence>
<dbReference type="CDD" id="cd01347">
    <property type="entry name" value="ligand_gated_channel"/>
    <property type="match status" value="1"/>
</dbReference>
<keyword evidence="9 16" id="KW-0675">Receptor</keyword>
<accession>A0ABV2SIT8</accession>
<keyword evidence="5 11" id="KW-0812">Transmembrane</keyword>
<keyword evidence="10 11" id="KW-0998">Cell outer membrane</keyword>
<dbReference type="Pfam" id="PF00593">
    <property type="entry name" value="TonB_dep_Rec_b-barrel"/>
    <property type="match status" value="1"/>
</dbReference>
<keyword evidence="8 11" id="KW-0472">Membrane</keyword>
<evidence type="ECO:0000256" key="6">
    <source>
        <dbReference type="ARBA" id="ARBA00022729"/>
    </source>
</evidence>
<dbReference type="InterPro" id="IPR000531">
    <property type="entry name" value="Beta-barrel_TonB"/>
</dbReference>
<dbReference type="Gene3D" id="2.170.130.10">
    <property type="entry name" value="TonB-dependent receptor, plug domain"/>
    <property type="match status" value="1"/>
</dbReference>
<comment type="caution">
    <text evidence="16">The sequence shown here is derived from an EMBL/GenBank/DDBJ whole genome shotgun (WGS) entry which is preliminary data.</text>
</comment>
<evidence type="ECO:0000259" key="14">
    <source>
        <dbReference type="Pfam" id="PF00593"/>
    </source>
</evidence>
<gene>
    <name evidence="16" type="ORF">V5J35_002860</name>
</gene>
<feature type="signal peptide" evidence="13">
    <location>
        <begin position="1"/>
        <end position="22"/>
    </location>
</feature>
<evidence type="ECO:0000256" key="13">
    <source>
        <dbReference type="SAM" id="SignalP"/>
    </source>
</evidence>
<dbReference type="EMBL" id="JBEWTB010000002">
    <property type="protein sequence ID" value="MET4757668.1"/>
    <property type="molecule type" value="Genomic_DNA"/>
</dbReference>
<feature type="domain" description="TonB-dependent receptor plug" evidence="15">
    <location>
        <begin position="59"/>
        <end position="168"/>
    </location>
</feature>
<dbReference type="Proteomes" id="UP001549366">
    <property type="component" value="Unassembled WGS sequence"/>
</dbReference>
<evidence type="ECO:0000313" key="17">
    <source>
        <dbReference type="Proteomes" id="UP001549366"/>
    </source>
</evidence>
<evidence type="ECO:0000313" key="16">
    <source>
        <dbReference type="EMBL" id="MET4757668.1"/>
    </source>
</evidence>
<keyword evidence="17" id="KW-1185">Reference proteome</keyword>
<evidence type="ECO:0000259" key="15">
    <source>
        <dbReference type="Pfam" id="PF07715"/>
    </source>
</evidence>
<dbReference type="InterPro" id="IPR036942">
    <property type="entry name" value="Beta-barrel_TonB_sf"/>
</dbReference>
<evidence type="ECO:0000256" key="5">
    <source>
        <dbReference type="ARBA" id="ARBA00022692"/>
    </source>
</evidence>
<sequence>MKTQLLPTFLASSLLFALNTHADYPEQESDDDFLDFSLEELISLDIPDVTSVSRKKQRLMDSAAAIYVITSEDILRSGVTSIPEALRMVPGMQVARLNGNTWSISTRGFNYIFANKLLVLIDGRTVYSPLFSGVNWDVQDTLMEDIDRIEVIRGPGAALWGANAVNGVINVITKKAADTQGSLVSMGAGNEEKAFGSYRHGGEFGETGSYRVYFKAFERDGLAKVDGADANDDWKMKRAGFKAEWKPTTDTDLTLSGGLYEGTTRPTLTVFKKDEPFAGDNGKQSLENISRDQRGGNLIAHWKKTVSDAEDFSLKAVFDDYQNFDYRVTEKRQSFDLELQHYCQPFENHDLVWGLSFRRTWYQMSDMRNIIHLDKEGQPKDTRQDNLYSLFAQDEITLNDQWNLSFSARYEHNTFTGKEFQPNAKLTWKATEDRTLWASVSKAVKTPSVSETSVYTDNISFFNSDFNLYEGEEVRKVLSISDNRDLKSEKVTAFELGYREQFGSSLRLDVTGFYNKYEDIVAYVTQTSCPDGSSLEFGFLCKTSRPHFYRLPSTLINGVDATTYGLEAILDWQVQDWWKLQLTYSWLQIDASPNTSNPNLQFALKGNEVLIEDLSAKHTANLRSTMNLPRQWYFDIWVRGISNLKNSNIPGYTALDVRLAKKVNENLEFSLVAQNLFDKQRAEFTEIFSGLGATEIEESWYAQIRWSF</sequence>
<comment type="subcellular location">
    <subcellularLocation>
        <location evidence="1 11">Cell outer membrane</location>
        <topology evidence="1 11">Multi-pass membrane protein</topology>
    </subcellularLocation>
</comment>
<dbReference type="InterPro" id="IPR037066">
    <property type="entry name" value="Plug_dom_sf"/>
</dbReference>
<evidence type="ECO:0000256" key="8">
    <source>
        <dbReference type="ARBA" id="ARBA00023136"/>
    </source>
</evidence>
<proteinExistence type="inferred from homology"/>
<name>A0ABV2SIT8_9GAMM</name>
<dbReference type="InterPro" id="IPR039426">
    <property type="entry name" value="TonB-dep_rcpt-like"/>
</dbReference>
<dbReference type="PANTHER" id="PTHR30069">
    <property type="entry name" value="TONB-DEPENDENT OUTER MEMBRANE RECEPTOR"/>
    <property type="match status" value="1"/>
</dbReference>
<evidence type="ECO:0000256" key="3">
    <source>
        <dbReference type="ARBA" id="ARBA00022448"/>
    </source>
</evidence>
<evidence type="ECO:0000256" key="1">
    <source>
        <dbReference type="ARBA" id="ARBA00004571"/>
    </source>
</evidence>
<comment type="similarity">
    <text evidence="2">Belongs to the TonB-dependent receptor family. Hemoglobin/haptoglobin binding protein subfamily.</text>
</comment>
<reference evidence="16 17" key="1">
    <citation type="submission" date="2024-06" db="EMBL/GenBank/DDBJ databases">
        <title>Genomic Encyclopedia of Type Strains, Phase V (KMG-V): Genome sequencing to study the core and pangenomes of soil and plant-associated prokaryotes.</title>
        <authorList>
            <person name="Whitman W."/>
        </authorList>
    </citation>
    <scope>NUCLEOTIDE SEQUENCE [LARGE SCALE GENOMIC DNA]</scope>
    <source>
        <strain evidence="16 17">NE40</strain>
    </source>
</reference>
<keyword evidence="7 12" id="KW-0798">TonB box</keyword>
<dbReference type="Gene3D" id="2.40.170.20">
    <property type="entry name" value="TonB-dependent receptor, beta-barrel domain"/>
    <property type="match status" value="1"/>
</dbReference>
<evidence type="ECO:0000256" key="11">
    <source>
        <dbReference type="PROSITE-ProRule" id="PRU01360"/>
    </source>
</evidence>
<dbReference type="InterPro" id="IPR012910">
    <property type="entry name" value="Plug_dom"/>
</dbReference>
<keyword evidence="3 11" id="KW-0813">Transport</keyword>
<keyword evidence="4 11" id="KW-1134">Transmembrane beta strand</keyword>
<dbReference type="RefSeq" id="WP_354007804.1">
    <property type="nucleotide sequence ID" value="NZ_JBEWTA010000001.1"/>
</dbReference>
<evidence type="ECO:0000256" key="10">
    <source>
        <dbReference type="ARBA" id="ARBA00023237"/>
    </source>
</evidence>
<organism evidence="16 17">
    <name type="scientific">Endozoicomonas lisbonensis</name>
    <dbReference type="NCBI Taxonomy" id="3120522"/>
    <lineage>
        <taxon>Bacteria</taxon>
        <taxon>Pseudomonadati</taxon>
        <taxon>Pseudomonadota</taxon>
        <taxon>Gammaproteobacteria</taxon>
        <taxon>Oceanospirillales</taxon>
        <taxon>Endozoicomonadaceae</taxon>
        <taxon>Endozoicomonas</taxon>
    </lineage>
</organism>
<dbReference type="PANTHER" id="PTHR30069:SF29">
    <property type="entry name" value="HEMOGLOBIN AND HEMOGLOBIN-HAPTOGLOBIN-BINDING PROTEIN 1-RELATED"/>
    <property type="match status" value="1"/>
</dbReference>
<feature type="chain" id="PRO_5046357405" evidence="13">
    <location>
        <begin position="23"/>
        <end position="708"/>
    </location>
</feature>
<keyword evidence="6 13" id="KW-0732">Signal</keyword>
<evidence type="ECO:0000256" key="2">
    <source>
        <dbReference type="ARBA" id="ARBA00008143"/>
    </source>
</evidence>